<reference evidence="1" key="2">
    <citation type="submission" date="2020-09" db="EMBL/GenBank/DDBJ databases">
        <authorList>
            <person name="Sun Q."/>
            <person name="Ohkuma M."/>
        </authorList>
    </citation>
    <scope>NUCLEOTIDE SEQUENCE</scope>
    <source>
        <strain evidence="1">JCM 4234</strain>
    </source>
</reference>
<protein>
    <recommendedName>
        <fullName evidence="3">Toxin Doc</fullName>
    </recommendedName>
</protein>
<proteinExistence type="predicted"/>
<accession>A0A918LFU6</accession>
<name>A0A918LFU6_STRGD</name>
<evidence type="ECO:0008006" key="3">
    <source>
        <dbReference type="Google" id="ProtNLM"/>
    </source>
</evidence>
<dbReference type="EMBL" id="BMSL01000009">
    <property type="protein sequence ID" value="GGS42946.1"/>
    <property type="molecule type" value="Genomic_DNA"/>
</dbReference>
<organism evidence="1 2">
    <name type="scientific">Streptomyces griseoviridis</name>
    <dbReference type="NCBI Taxonomy" id="45398"/>
    <lineage>
        <taxon>Bacteria</taxon>
        <taxon>Bacillati</taxon>
        <taxon>Actinomycetota</taxon>
        <taxon>Actinomycetes</taxon>
        <taxon>Kitasatosporales</taxon>
        <taxon>Streptomycetaceae</taxon>
        <taxon>Streptomyces</taxon>
    </lineage>
</organism>
<sequence length="127" mass="13716">MAPVPVIHIDVPWLLQRHEEVLPDQPTVNDFSALVAAVARHRVDPPRLGVDSDPAWRAAALLHTLAVLRPLPSANARFACATAVAYMFVSGAGIDPPYGALVDLARDLMSGKADVYAAADRLRSWQI</sequence>
<dbReference type="Proteomes" id="UP000653493">
    <property type="component" value="Unassembled WGS sequence"/>
</dbReference>
<comment type="caution">
    <text evidence="1">The sequence shown here is derived from an EMBL/GenBank/DDBJ whole genome shotgun (WGS) entry which is preliminary data.</text>
</comment>
<reference evidence="1" key="1">
    <citation type="journal article" date="2014" name="Int. J. Syst. Evol. Microbiol.">
        <title>Complete genome sequence of Corynebacterium casei LMG S-19264T (=DSM 44701T), isolated from a smear-ripened cheese.</title>
        <authorList>
            <consortium name="US DOE Joint Genome Institute (JGI-PGF)"/>
            <person name="Walter F."/>
            <person name="Albersmeier A."/>
            <person name="Kalinowski J."/>
            <person name="Ruckert C."/>
        </authorList>
    </citation>
    <scope>NUCLEOTIDE SEQUENCE</scope>
    <source>
        <strain evidence="1">JCM 4234</strain>
    </source>
</reference>
<evidence type="ECO:0000313" key="1">
    <source>
        <dbReference type="EMBL" id="GGS42946.1"/>
    </source>
</evidence>
<dbReference type="AlphaFoldDB" id="A0A918LFU6"/>
<evidence type="ECO:0000313" key="2">
    <source>
        <dbReference type="Proteomes" id="UP000653493"/>
    </source>
</evidence>
<gene>
    <name evidence="1" type="ORF">GCM10010238_35720</name>
</gene>
<keyword evidence="2" id="KW-1185">Reference proteome</keyword>